<protein>
    <recommendedName>
        <fullName evidence="4">Autotransporter domain-containing protein</fullName>
    </recommendedName>
</protein>
<evidence type="ECO:0000313" key="3">
    <source>
        <dbReference type="Proteomes" id="UP000033202"/>
    </source>
</evidence>
<dbReference type="Proteomes" id="UP000033202">
    <property type="component" value="Unassembled WGS sequence"/>
</dbReference>
<keyword evidence="1" id="KW-0732">Signal</keyword>
<organism evidence="2 3">
    <name type="scientific">Sphingomonas changbaiensis NBRC 104936</name>
    <dbReference type="NCBI Taxonomy" id="1219043"/>
    <lineage>
        <taxon>Bacteria</taxon>
        <taxon>Pseudomonadati</taxon>
        <taxon>Pseudomonadota</taxon>
        <taxon>Alphaproteobacteria</taxon>
        <taxon>Sphingomonadales</taxon>
        <taxon>Sphingomonadaceae</taxon>
        <taxon>Sphingomonas</taxon>
    </lineage>
</organism>
<keyword evidence="3" id="KW-1185">Reference proteome</keyword>
<dbReference type="RefSeq" id="WP_046347092.1">
    <property type="nucleotide sequence ID" value="NZ_BBWU01000010.1"/>
</dbReference>
<evidence type="ECO:0000313" key="2">
    <source>
        <dbReference type="EMBL" id="GAO38235.1"/>
    </source>
</evidence>
<sequence length="148" mass="15134">MLVRFGSALAMGLASLDPVAAAAVGPSLTLDVSSNDRVGLHVSETAGGRSASAALGMWSDDGALELGGFQDRTDPAIARAAELVSGKAMQSRGVRLSGSLYQAGPDAPGWSVGVEARQQWTTDIGAALSGSWRTASDSRLSVSGRLRF</sequence>
<comment type="caution">
    <text evidence="2">The sequence shown here is derived from an EMBL/GenBank/DDBJ whole genome shotgun (WGS) entry which is preliminary data.</text>
</comment>
<feature type="chain" id="PRO_5002429483" description="Autotransporter domain-containing protein" evidence="1">
    <location>
        <begin position="23"/>
        <end position="148"/>
    </location>
</feature>
<evidence type="ECO:0008006" key="4">
    <source>
        <dbReference type="Google" id="ProtNLM"/>
    </source>
</evidence>
<gene>
    <name evidence="2" type="ORF">SCH01S_10_00450</name>
</gene>
<dbReference type="AlphaFoldDB" id="A0A0E9MM65"/>
<feature type="signal peptide" evidence="1">
    <location>
        <begin position="1"/>
        <end position="22"/>
    </location>
</feature>
<evidence type="ECO:0000256" key="1">
    <source>
        <dbReference type="SAM" id="SignalP"/>
    </source>
</evidence>
<name>A0A0E9MM65_9SPHN</name>
<proteinExistence type="predicted"/>
<reference evidence="2 3" key="1">
    <citation type="submission" date="2015-04" db="EMBL/GenBank/DDBJ databases">
        <title>Whole genome shotgun sequence of Sphingomonas changbaiensis NBRC 104936.</title>
        <authorList>
            <person name="Katano-Makiyama Y."/>
            <person name="Hosoyama A."/>
            <person name="Hashimoto M."/>
            <person name="Noguchi M."/>
            <person name="Tsuchikane K."/>
            <person name="Ohji S."/>
            <person name="Yamazoe A."/>
            <person name="Ichikawa N."/>
            <person name="Kimura A."/>
            <person name="Fujita N."/>
        </authorList>
    </citation>
    <scope>NUCLEOTIDE SEQUENCE [LARGE SCALE GENOMIC DNA]</scope>
    <source>
        <strain evidence="2 3">NBRC 104936</strain>
    </source>
</reference>
<dbReference type="EMBL" id="BBWU01000010">
    <property type="protein sequence ID" value="GAO38235.1"/>
    <property type="molecule type" value="Genomic_DNA"/>
</dbReference>
<accession>A0A0E9MM65</accession>